<proteinExistence type="predicted"/>
<evidence type="ECO:0000256" key="1">
    <source>
        <dbReference type="PROSITE-ProRule" id="PRU00221"/>
    </source>
</evidence>
<organism evidence="3">
    <name type="scientific">Notodromas monacha</name>
    <dbReference type="NCBI Taxonomy" id="399045"/>
    <lineage>
        <taxon>Eukaryota</taxon>
        <taxon>Metazoa</taxon>
        <taxon>Ecdysozoa</taxon>
        <taxon>Arthropoda</taxon>
        <taxon>Crustacea</taxon>
        <taxon>Oligostraca</taxon>
        <taxon>Ostracoda</taxon>
        <taxon>Podocopa</taxon>
        <taxon>Podocopida</taxon>
        <taxon>Cypridocopina</taxon>
        <taxon>Cypridoidea</taxon>
        <taxon>Cyprididae</taxon>
        <taxon>Notodromas</taxon>
    </lineage>
</organism>
<dbReference type="EMBL" id="OA884171">
    <property type="protein sequence ID" value="CAD7280385.1"/>
    <property type="molecule type" value="Genomic_DNA"/>
</dbReference>
<evidence type="ECO:0000259" key="2">
    <source>
        <dbReference type="Pfam" id="PF20426"/>
    </source>
</evidence>
<feature type="domain" description="Neurobeachin beta-propeller" evidence="2">
    <location>
        <begin position="43"/>
        <end position="314"/>
    </location>
</feature>
<keyword evidence="1" id="KW-0853">WD repeat</keyword>
<dbReference type="GO" id="GO:0019901">
    <property type="term" value="F:protein kinase binding"/>
    <property type="evidence" value="ECO:0007669"/>
    <property type="project" value="TreeGrafter"/>
</dbReference>
<name>A0A7R9BUT6_9CRUS</name>
<dbReference type="InterPro" id="IPR001680">
    <property type="entry name" value="WD40_rpt"/>
</dbReference>
<evidence type="ECO:0000313" key="4">
    <source>
        <dbReference type="Proteomes" id="UP000678499"/>
    </source>
</evidence>
<sequence length="323" mass="34145">MPGCRSDKANPHGFSFFKDNTMHNPRSMKRIGGACFDPSLVLSDKVFAASNDGKTIFCGGHWDGSVGVFFISKAKIIQVLHRHLDVVTCLAVDGADSLLMSGSKDTTCILWAIGPANSSANGPGVASVVGVGVGGTYPPAGSLEVDPRPLFTFYGHDAPVTCVSLCAELDMAMSGSEDGTVNIHSIQDGCFMLSLIPPTYANMCGPEVSLLAMSSMGYIAVYFEEKTGTNRHLDIYSVNGKHLFAHRPQHPILSMVGRGDHLLTGDIAGMLSIREIHGLALLSMMTLEAPMTSMSFAPGATHLLASLTDGNVAVINAQFFSSS</sequence>
<dbReference type="GO" id="GO:0016020">
    <property type="term" value="C:membrane"/>
    <property type="evidence" value="ECO:0007669"/>
    <property type="project" value="TreeGrafter"/>
</dbReference>
<dbReference type="SMART" id="SM00320">
    <property type="entry name" value="WD40"/>
    <property type="match status" value="3"/>
</dbReference>
<dbReference type="InterPro" id="IPR050865">
    <property type="entry name" value="BEACH_Domain"/>
</dbReference>
<dbReference type="Pfam" id="PF20426">
    <property type="entry name" value="NBCH_WD40"/>
    <property type="match status" value="1"/>
</dbReference>
<dbReference type="PROSITE" id="PS50082">
    <property type="entry name" value="WD_REPEATS_2"/>
    <property type="match status" value="1"/>
</dbReference>
<dbReference type="GO" id="GO:0008104">
    <property type="term" value="P:intracellular protein localization"/>
    <property type="evidence" value="ECO:0007669"/>
    <property type="project" value="TreeGrafter"/>
</dbReference>
<dbReference type="InterPro" id="IPR046851">
    <property type="entry name" value="NBCH_WD40"/>
</dbReference>
<dbReference type="Gene3D" id="2.130.10.10">
    <property type="entry name" value="YVTN repeat-like/Quinoprotein amine dehydrogenase"/>
    <property type="match status" value="1"/>
</dbReference>
<feature type="repeat" description="WD" evidence="1">
    <location>
        <begin position="80"/>
        <end position="111"/>
    </location>
</feature>
<dbReference type="InterPro" id="IPR036322">
    <property type="entry name" value="WD40_repeat_dom_sf"/>
</dbReference>
<evidence type="ECO:0000313" key="3">
    <source>
        <dbReference type="EMBL" id="CAD7280385.1"/>
    </source>
</evidence>
<dbReference type="EMBL" id="CAJPEX010002134">
    <property type="protein sequence ID" value="CAG0920537.1"/>
    <property type="molecule type" value="Genomic_DNA"/>
</dbReference>
<protein>
    <recommendedName>
        <fullName evidence="2">Neurobeachin beta-propeller domain-containing protein</fullName>
    </recommendedName>
</protein>
<dbReference type="PANTHER" id="PTHR13743:SF112">
    <property type="entry name" value="BEACH DOMAIN-CONTAINING PROTEIN"/>
    <property type="match status" value="1"/>
</dbReference>
<dbReference type="Proteomes" id="UP000678499">
    <property type="component" value="Unassembled WGS sequence"/>
</dbReference>
<dbReference type="AlphaFoldDB" id="A0A7R9BUT6"/>
<reference evidence="3" key="1">
    <citation type="submission" date="2020-11" db="EMBL/GenBank/DDBJ databases">
        <authorList>
            <person name="Tran Van P."/>
        </authorList>
    </citation>
    <scope>NUCLEOTIDE SEQUENCE</scope>
</reference>
<dbReference type="PANTHER" id="PTHR13743">
    <property type="entry name" value="BEIGE/BEACH-RELATED"/>
    <property type="match status" value="1"/>
</dbReference>
<dbReference type="SUPFAM" id="SSF50978">
    <property type="entry name" value="WD40 repeat-like"/>
    <property type="match status" value="1"/>
</dbReference>
<gene>
    <name evidence="3" type="ORF">NMOB1V02_LOCUS8045</name>
</gene>
<accession>A0A7R9BUT6</accession>
<dbReference type="InterPro" id="IPR015943">
    <property type="entry name" value="WD40/YVTN_repeat-like_dom_sf"/>
</dbReference>
<dbReference type="GO" id="GO:0005829">
    <property type="term" value="C:cytosol"/>
    <property type="evidence" value="ECO:0007669"/>
    <property type="project" value="TreeGrafter"/>
</dbReference>
<keyword evidence="4" id="KW-1185">Reference proteome</keyword>
<dbReference type="OrthoDB" id="26681at2759"/>